<dbReference type="OrthoDB" id="540004at2759"/>
<accession>A0A1L7X6G1</accession>
<dbReference type="SUPFAM" id="SSF53335">
    <property type="entry name" value="S-adenosyl-L-methionine-dependent methyltransferases"/>
    <property type="match status" value="1"/>
</dbReference>
<dbReference type="InterPro" id="IPR029063">
    <property type="entry name" value="SAM-dependent_MTases_sf"/>
</dbReference>
<name>A0A1L7X6G1_9HELO</name>
<dbReference type="PANTHER" id="PTHR45036">
    <property type="entry name" value="METHYLTRANSFERASE LIKE 7B"/>
    <property type="match status" value="1"/>
</dbReference>
<proteinExistence type="predicted"/>
<gene>
    <name evidence="1" type="ORF">PAC_10488</name>
</gene>
<dbReference type="PANTHER" id="PTHR45036:SF1">
    <property type="entry name" value="METHYLTRANSFERASE LIKE 7A"/>
    <property type="match status" value="1"/>
</dbReference>
<sequence>MVFDKQLDVFWHIIDPIHFMIYATTYIPRTIFKLISRGEYAPFFSIPLFKDAWFATFWSRVGPEMRENATPRAGPLIEQARGVVLDIGPGSGEWLKLFDKSKITKIYGAEPNRDHHAALQKRIKEAGLEEIYEIAPVGVEDLGDKWVGKGGVDTIVTIQCLCSVPEPKKMIEELYSYLKKGGIWVIYEHVVAYKHQGKLMKWYQAAIDILWPHFLGGCSITRDTVRWLEEAGEWTNVDLYQPDDEPSYHVVPHTMGVLTK</sequence>
<dbReference type="STRING" id="576137.A0A1L7X6G1"/>
<evidence type="ECO:0000313" key="2">
    <source>
        <dbReference type="Proteomes" id="UP000184330"/>
    </source>
</evidence>
<dbReference type="InterPro" id="IPR052356">
    <property type="entry name" value="Thiol_S-MT"/>
</dbReference>
<dbReference type="CDD" id="cd02440">
    <property type="entry name" value="AdoMet_MTases"/>
    <property type="match status" value="1"/>
</dbReference>
<dbReference type="Proteomes" id="UP000184330">
    <property type="component" value="Unassembled WGS sequence"/>
</dbReference>
<dbReference type="Pfam" id="PF13489">
    <property type="entry name" value="Methyltransf_23"/>
    <property type="match status" value="1"/>
</dbReference>
<evidence type="ECO:0000313" key="1">
    <source>
        <dbReference type="EMBL" id="CZR60592.1"/>
    </source>
</evidence>
<dbReference type="EMBL" id="FJOG01000016">
    <property type="protein sequence ID" value="CZR60592.1"/>
    <property type="molecule type" value="Genomic_DNA"/>
</dbReference>
<organism evidence="1 2">
    <name type="scientific">Phialocephala subalpina</name>
    <dbReference type="NCBI Taxonomy" id="576137"/>
    <lineage>
        <taxon>Eukaryota</taxon>
        <taxon>Fungi</taxon>
        <taxon>Dikarya</taxon>
        <taxon>Ascomycota</taxon>
        <taxon>Pezizomycotina</taxon>
        <taxon>Leotiomycetes</taxon>
        <taxon>Helotiales</taxon>
        <taxon>Mollisiaceae</taxon>
        <taxon>Phialocephala</taxon>
        <taxon>Phialocephala fortinii species complex</taxon>
    </lineage>
</organism>
<reference evidence="1 2" key="1">
    <citation type="submission" date="2016-03" db="EMBL/GenBank/DDBJ databases">
        <authorList>
            <person name="Ploux O."/>
        </authorList>
    </citation>
    <scope>NUCLEOTIDE SEQUENCE [LARGE SCALE GENOMIC DNA]</scope>
    <source>
        <strain evidence="1 2">UAMH 11012</strain>
    </source>
</reference>
<keyword evidence="2" id="KW-1185">Reference proteome</keyword>
<evidence type="ECO:0008006" key="3">
    <source>
        <dbReference type="Google" id="ProtNLM"/>
    </source>
</evidence>
<dbReference type="AlphaFoldDB" id="A0A1L7X6G1"/>
<dbReference type="Gene3D" id="3.40.50.150">
    <property type="entry name" value="Vaccinia Virus protein VP39"/>
    <property type="match status" value="1"/>
</dbReference>
<protein>
    <recommendedName>
        <fullName evidence="3">S-adenosyl-L-methionine-dependent methyltransferase</fullName>
    </recommendedName>
</protein>